<dbReference type="PRINTS" id="PR00154">
    <property type="entry name" value="AMPBINDING"/>
</dbReference>
<protein>
    <recommendedName>
        <fullName evidence="5">Long-chain-fatty-acid--CoA ligase FadD13</fullName>
        <ecNumber evidence="3">6.2.1.3</ecNumber>
    </recommendedName>
    <alternativeName>
        <fullName evidence="6">Fatty acyl-CoA ligase</fullName>
    </alternativeName>
    <alternativeName>
        <fullName evidence="8">Fatty acyl-CoA synthetase</fullName>
    </alternativeName>
    <alternativeName>
        <fullName evidence="7">Very-long-chain fatty-acyl-CoA synthetase</fullName>
    </alternativeName>
</protein>
<feature type="domain" description="AMP-binding enzyme C-terminal" evidence="10">
    <location>
        <begin position="330"/>
        <end position="405"/>
    </location>
</feature>
<gene>
    <name evidence="11" type="ORF">MANY_11720</name>
</gene>
<organism evidence="11 12">
    <name type="scientific">Mycolicibacterium anyangense</name>
    <dbReference type="NCBI Taxonomy" id="1431246"/>
    <lineage>
        <taxon>Bacteria</taxon>
        <taxon>Bacillati</taxon>
        <taxon>Actinomycetota</taxon>
        <taxon>Actinomycetes</taxon>
        <taxon>Mycobacteriales</taxon>
        <taxon>Mycobacteriaceae</taxon>
        <taxon>Mycolicibacterium</taxon>
    </lineage>
</organism>
<dbReference type="PROSITE" id="PS00455">
    <property type="entry name" value="AMP_BINDING"/>
    <property type="match status" value="1"/>
</dbReference>
<evidence type="ECO:0000256" key="5">
    <source>
        <dbReference type="ARBA" id="ARBA00069710"/>
    </source>
</evidence>
<dbReference type="GO" id="GO:0031956">
    <property type="term" value="F:medium-chain fatty acid-CoA ligase activity"/>
    <property type="evidence" value="ECO:0007669"/>
    <property type="project" value="TreeGrafter"/>
</dbReference>
<feature type="domain" description="AMP-dependent synthetase/ligase" evidence="9">
    <location>
        <begin position="1"/>
        <end position="280"/>
    </location>
</feature>
<dbReference type="InterPro" id="IPR020845">
    <property type="entry name" value="AMP-binding_CS"/>
</dbReference>
<dbReference type="PANTHER" id="PTHR43201:SF5">
    <property type="entry name" value="MEDIUM-CHAIN ACYL-COA LIGASE ACSF2, MITOCHONDRIAL"/>
    <property type="match status" value="1"/>
</dbReference>
<dbReference type="FunFam" id="3.30.300.30:FF:000008">
    <property type="entry name" value="2,3-dihydroxybenzoate-AMP ligase"/>
    <property type="match status" value="1"/>
</dbReference>
<keyword evidence="2 11" id="KW-0436">Ligase</keyword>
<evidence type="ECO:0000256" key="7">
    <source>
        <dbReference type="ARBA" id="ARBA00080667"/>
    </source>
</evidence>
<dbReference type="Pfam" id="PF00501">
    <property type="entry name" value="AMP-binding"/>
    <property type="match status" value="1"/>
</dbReference>
<evidence type="ECO:0000256" key="8">
    <source>
        <dbReference type="ARBA" id="ARBA00083882"/>
    </source>
</evidence>
<dbReference type="SUPFAM" id="SSF56801">
    <property type="entry name" value="Acetyl-CoA synthetase-like"/>
    <property type="match status" value="1"/>
</dbReference>
<evidence type="ECO:0000313" key="12">
    <source>
        <dbReference type="Proteomes" id="UP000467249"/>
    </source>
</evidence>
<dbReference type="Proteomes" id="UP000467249">
    <property type="component" value="Chromosome"/>
</dbReference>
<dbReference type="KEGG" id="many:MANY_11720"/>
<dbReference type="InterPro" id="IPR045851">
    <property type="entry name" value="AMP-bd_C_sf"/>
</dbReference>
<evidence type="ECO:0000259" key="10">
    <source>
        <dbReference type="Pfam" id="PF13193"/>
    </source>
</evidence>
<sequence length="418" mass="43799">MITLFAAWRLGAAVTPVNPALTTEEARYQIEDANAVVVIAADGRPGCLDVSELSGASAADPAGPRTVVSADSDLALVIYTSGTTGRPKGVMLDHANLSAMARMIIGALDLTAADHSLLILPLFHVNGIVVSILSVMLAGGRATITSRFSASTFFDLIEQVRPTYFSAVPAIYAMLVAQPDKHCDMSSLRLVVCGAAPMPAELIGRFEARFGVPVVEGYGLSEGTCASTLNPVAGPRKPGTVGRPLPGQTVGILGSDGRLRNDDAPGEVAVRGPNVMRGYLGQPAATAETIVDGWLRTGDVGYFDADGYLVLVDRIKDLIIRGGENVYPKEIENVLHAHPTVLEAAVVGMADPVLGEVPVAHVVAVPGAQAADTDLLEHCRQRLTKVKVPVAVRLTDSLPRNPVGKVDKKALRKLVATG</sequence>
<dbReference type="EMBL" id="AP022620">
    <property type="protein sequence ID" value="BBZ75835.1"/>
    <property type="molecule type" value="Genomic_DNA"/>
</dbReference>
<name>A0A6N4W572_9MYCO</name>
<evidence type="ECO:0000313" key="11">
    <source>
        <dbReference type="EMBL" id="BBZ75835.1"/>
    </source>
</evidence>
<evidence type="ECO:0000256" key="4">
    <source>
        <dbReference type="ARBA" id="ARBA00036813"/>
    </source>
</evidence>
<dbReference type="EC" id="6.2.1.3" evidence="3"/>
<evidence type="ECO:0000256" key="3">
    <source>
        <dbReference type="ARBA" id="ARBA00026121"/>
    </source>
</evidence>
<evidence type="ECO:0000256" key="2">
    <source>
        <dbReference type="ARBA" id="ARBA00022598"/>
    </source>
</evidence>
<dbReference type="GO" id="GO:0004467">
    <property type="term" value="F:long-chain fatty acid-CoA ligase activity"/>
    <property type="evidence" value="ECO:0007669"/>
    <property type="project" value="UniProtKB-EC"/>
</dbReference>
<dbReference type="Pfam" id="PF13193">
    <property type="entry name" value="AMP-binding_C"/>
    <property type="match status" value="1"/>
</dbReference>
<dbReference type="InterPro" id="IPR020459">
    <property type="entry name" value="AMP-binding"/>
</dbReference>
<dbReference type="Gene3D" id="3.40.50.12780">
    <property type="entry name" value="N-terminal domain of ligase-like"/>
    <property type="match status" value="1"/>
</dbReference>
<comment type="similarity">
    <text evidence="1">Belongs to the ATP-dependent AMP-binding enzyme family.</text>
</comment>
<dbReference type="InterPro" id="IPR000873">
    <property type="entry name" value="AMP-dep_synth/lig_dom"/>
</dbReference>
<dbReference type="InterPro" id="IPR042099">
    <property type="entry name" value="ANL_N_sf"/>
</dbReference>
<keyword evidence="12" id="KW-1185">Reference proteome</keyword>
<comment type="catalytic activity">
    <reaction evidence="4">
        <text>a long-chain fatty acid + ATP + CoA = a long-chain fatty acyl-CoA + AMP + diphosphate</text>
        <dbReference type="Rhea" id="RHEA:15421"/>
        <dbReference type="ChEBI" id="CHEBI:30616"/>
        <dbReference type="ChEBI" id="CHEBI:33019"/>
        <dbReference type="ChEBI" id="CHEBI:57287"/>
        <dbReference type="ChEBI" id="CHEBI:57560"/>
        <dbReference type="ChEBI" id="CHEBI:83139"/>
        <dbReference type="ChEBI" id="CHEBI:456215"/>
        <dbReference type="EC" id="6.2.1.3"/>
    </reaction>
</comment>
<reference evidence="11 12" key="1">
    <citation type="journal article" date="2019" name="Emerg. Microbes Infect.">
        <title>Comprehensive subspecies identification of 175 nontuberculous mycobacteria species based on 7547 genomic profiles.</title>
        <authorList>
            <person name="Matsumoto Y."/>
            <person name="Kinjo T."/>
            <person name="Motooka D."/>
            <person name="Nabeya D."/>
            <person name="Jung N."/>
            <person name="Uechi K."/>
            <person name="Horii T."/>
            <person name="Iida T."/>
            <person name="Fujita J."/>
            <person name="Nakamura S."/>
        </authorList>
    </citation>
    <scope>NUCLEOTIDE SEQUENCE [LARGE SCALE GENOMIC DNA]</scope>
    <source>
        <strain evidence="11 12">JCM 30275</strain>
    </source>
</reference>
<proteinExistence type="inferred from homology"/>
<accession>A0A6N4W572</accession>
<evidence type="ECO:0000256" key="6">
    <source>
        <dbReference type="ARBA" id="ARBA00076959"/>
    </source>
</evidence>
<dbReference type="PANTHER" id="PTHR43201">
    <property type="entry name" value="ACYL-COA SYNTHETASE"/>
    <property type="match status" value="1"/>
</dbReference>
<dbReference type="InterPro" id="IPR025110">
    <property type="entry name" value="AMP-bd_C"/>
</dbReference>
<dbReference type="AlphaFoldDB" id="A0A6N4W572"/>
<evidence type="ECO:0000256" key="1">
    <source>
        <dbReference type="ARBA" id="ARBA00006432"/>
    </source>
</evidence>
<dbReference type="Gene3D" id="3.30.300.30">
    <property type="match status" value="1"/>
</dbReference>
<evidence type="ECO:0000259" key="9">
    <source>
        <dbReference type="Pfam" id="PF00501"/>
    </source>
</evidence>